<reference evidence="7 8" key="1">
    <citation type="journal article" date="2010" name="Stand. Genomic Sci.">
        <title>Complete genome sequence of Arcanobacterium haemolyticum type strain (11018).</title>
        <authorList>
            <person name="Yasawong M."/>
            <person name="Teshima H."/>
            <person name="Lapidus A."/>
            <person name="Nolan M."/>
            <person name="Lucas S."/>
            <person name="Glavina Del Rio T."/>
            <person name="Tice H."/>
            <person name="Cheng J."/>
            <person name="Bruce D."/>
            <person name="Detter C."/>
            <person name="Tapia R."/>
            <person name="Han C."/>
            <person name="Goodwin L."/>
            <person name="Pitluck S."/>
            <person name="Liolios K."/>
            <person name="Ivanova N."/>
            <person name="Mavromatis K."/>
            <person name="Mikhailova N."/>
            <person name="Pati A."/>
            <person name="Chen A."/>
            <person name="Palaniappan K."/>
            <person name="Land M."/>
            <person name="Hauser L."/>
            <person name="Chang Y."/>
            <person name="Jeffries C."/>
            <person name="Rohde M."/>
            <person name="Sikorski J."/>
            <person name="Pukall R."/>
            <person name="Goker M."/>
            <person name="Woyke T."/>
            <person name="Bristow J."/>
            <person name="Eisen J."/>
            <person name="Markowitz V."/>
            <person name="Hugenholtz P."/>
            <person name="Kyrpides N."/>
            <person name="Klenk H."/>
        </authorList>
    </citation>
    <scope>NUCLEOTIDE SEQUENCE [LARGE SCALE GENOMIC DNA]</scope>
    <source>
        <strain evidence="8">ATCC 9345 / DSM 20595 / CCUG 17215 / LMG 16163 / NBRC 15585 / NCTC 8452 / 11018</strain>
    </source>
</reference>
<dbReference type="InterPro" id="IPR007197">
    <property type="entry name" value="rSAM"/>
</dbReference>
<dbReference type="STRING" id="644284.Arch_1205"/>
<evidence type="ECO:0000259" key="6">
    <source>
        <dbReference type="PROSITE" id="PS51918"/>
    </source>
</evidence>
<dbReference type="SUPFAM" id="SSF102114">
    <property type="entry name" value="Radical SAM enzymes"/>
    <property type="match status" value="1"/>
</dbReference>
<dbReference type="InterPro" id="IPR013785">
    <property type="entry name" value="Aldolase_TIM"/>
</dbReference>
<evidence type="ECO:0000256" key="2">
    <source>
        <dbReference type="ARBA" id="ARBA00022723"/>
    </source>
</evidence>
<organism evidence="7 8">
    <name type="scientific">Arcanobacterium haemolyticum (strain ATCC 9345 / DSM 20595 / CCM 5947 / CCUG 17215 / LMG 16163 / NBRC 15585 / NCTC 8452 / 11018)</name>
    <dbReference type="NCBI Taxonomy" id="644284"/>
    <lineage>
        <taxon>Bacteria</taxon>
        <taxon>Bacillati</taxon>
        <taxon>Actinomycetota</taxon>
        <taxon>Actinomycetes</taxon>
        <taxon>Actinomycetales</taxon>
        <taxon>Actinomycetaceae</taxon>
        <taxon>Arcanobacterium</taxon>
    </lineage>
</organism>
<sequence>MKFNNQLVSEIFAKVRESLGKVETPLPQLSELVLNISEGCNLTCDYCFANEGLYSAESPSWMSEEHAYQYTLQILEDQPTLSRIKLFGGEPLMNIPALTGFVKALEEYTLKHPHRRDEISVGCVTNLTIYSPRIVDLIKRARIRVTASIDGPQDIHDENRRFRNGKGSFARICAVADRYKDVGVEIDGVECVYSTIHQRSGLTMIGLHDYIVSIFNPRRVILTPLQATFPDSDDRQVAFSGWIRETSLEYLRECVRRKEEHVSYRAVVEDQLAVLFGPKSSHGWCALGASTCTITADGNVLPCYTLLNKKRIGLWEKCARAHSFPASGGLQFCVSSRLLGLCLVKTVLAVRFERCAEDALARCIRRKRF</sequence>
<keyword evidence="2" id="KW-0479">Metal-binding</keyword>
<dbReference type="Gene3D" id="3.20.20.70">
    <property type="entry name" value="Aldolase class I"/>
    <property type="match status" value="1"/>
</dbReference>
<evidence type="ECO:0000313" key="7">
    <source>
        <dbReference type="EMBL" id="ADH92914.1"/>
    </source>
</evidence>
<dbReference type="SFLD" id="SFLDS00029">
    <property type="entry name" value="Radical_SAM"/>
    <property type="match status" value="1"/>
</dbReference>
<dbReference type="InterPro" id="IPR058240">
    <property type="entry name" value="rSAM_sf"/>
</dbReference>
<protein>
    <submittedName>
        <fullName evidence="7">Radical SAM domain protein</fullName>
    </submittedName>
</protein>
<dbReference type="HOGENOM" id="CLU_749337_0_0_11"/>
<keyword evidence="1" id="KW-0949">S-adenosyl-L-methionine</keyword>
<dbReference type="GO" id="GO:0016491">
    <property type="term" value="F:oxidoreductase activity"/>
    <property type="evidence" value="ECO:0007669"/>
    <property type="project" value="InterPro"/>
</dbReference>
<evidence type="ECO:0000256" key="4">
    <source>
        <dbReference type="ARBA" id="ARBA00023014"/>
    </source>
</evidence>
<evidence type="ECO:0000256" key="3">
    <source>
        <dbReference type="ARBA" id="ARBA00023004"/>
    </source>
</evidence>
<dbReference type="Pfam" id="PF04055">
    <property type="entry name" value="Radical_SAM"/>
    <property type="match status" value="1"/>
</dbReference>
<name>D7BPR5_ARCHD</name>
<dbReference type="RefSeq" id="WP_013170406.1">
    <property type="nucleotide sequence ID" value="NC_014218.1"/>
</dbReference>
<dbReference type="SFLD" id="SFLDG01067">
    <property type="entry name" value="SPASM/twitch_domain_containing"/>
    <property type="match status" value="1"/>
</dbReference>
<dbReference type="GO" id="GO:0051536">
    <property type="term" value="F:iron-sulfur cluster binding"/>
    <property type="evidence" value="ECO:0007669"/>
    <property type="project" value="UniProtKB-KW"/>
</dbReference>
<proteinExistence type="inferred from homology"/>
<gene>
    <name evidence="7" type="ordered locus">Arch_1205</name>
</gene>
<feature type="domain" description="Radical SAM core" evidence="6">
    <location>
        <begin position="26"/>
        <end position="257"/>
    </location>
</feature>
<keyword evidence="4" id="KW-0411">Iron-sulfur</keyword>
<dbReference type="PANTHER" id="PTHR43273">
    <property type="entry name" value="ANAEROBIC SULFATASE-MATURATING ENZYME HOMOLOG ASLB-RELATED"/>
    <property type="match status" value="1"/>
</dbReference>
<dbReference type="EMBL" id="CP002045">
    <property type="protein sequence ID" value="ADH92914.1"/>
    <property type="molecule type" value="Genomic_DNA"/>
</dbReference>
<accession>D7BPR5</accession>
<evidence type="ECO:0000313" key="8">
    <source>
        <dbReference type="Proteomes" id="UP000000376"/>
    </source>
</evidence>
<dbReference type="CDD" id="cd01335">
    <property type="entry name" value="Radical_SAM"/>
    <property type="match status" value="1"/>
</dbReference>
<keyword evidence="8" id="KW-1185">Reference proteome</keyword>
<dbReference type="eggNOG" id="COG0641">
    <property type="taxonomic scope" value="Bacteria"/>
</dbReference>
<dbReference type="InterPro" id="IPR023867">
    <property type="entry name" value="Sulphatase_maturase_rSAM"/>
</dbReference>
<evidence type="ECO:0000256" key="1">
    <source>
        <dbReference type="ARBA" id="ARBA00022691"/>
    </source>
</evidence>
<dbReference type="PROSITE" id="PS51918">
    <property type="entry name" value="RADICAL_SAM"/>
    <property type="match status" value="1"/>
</dbReference>
<dbReference type="KEGG" id="ahe:Arch_1205"/>
<evidence type="ECO:0000256" key="5">
    <source>
        <dbReference type="ARBA" id="ARBA00023601"/>
    </source>
</evidence>
<keyword evidence="3" id="KW-0408">Iron</keyword>
<comment type="similarity">
    <text evidence="5">Belongs to the radical SAM superfamily. Anaerobic sulfatase-maturating enzyme family.</text>
</comment>
<dbReference type="GO" id="GO:0046872">
    <property type="term" value="F:metal ion binding"/>
    <property type="evidence" value="ECO:0007669"/>
    <property type="project" value="UniProtKB-KW"/>
</dbReference>
<dbReference type="PANTHER" id="PTHR43273:SF3">
    <property type="entry name" value="ANAEROBIC SULFATASE-MATURATING ENZYME HOMOLOG ASLB-RELATED"/>
    <property type="match status" value="1"/>
</dbReference>
<dbReference type="AlphaFoldDB" id="D7BPR5"/>
<dbReference type="Proteomes" id="UP000000376">
    <property type="component" value="Chromosome"/>
</dbReference>